<keyword evidence="10" id="KW-0967">Endosome</keyword>
<dbReference type="VEuPathDB" id="FungiDB:C5L36_0A04060"/>
<dbReference type="InterPro" id="IPR036259">
    <property type="entry name" value="MFS_trans_sf"/>
</dbReference>
<keyword evidence="19" id="KW-0812">Transmembrane</keyword>
<feature type="transmembrane region" description="Helical" evidence="19">
    <location>
        <begin position="149"/>
        <end position="174"/>
    </location>
</feature>
<comment type="pathway">
    <text evidence="5">Protein modification; protein ubiquitination.</text>
</comment>
<accession>A0A1Z8JRS0</accession>
<feature type="domain" description="RING-type" evidence="20">
    <location>
        <begin position="752"/>
        <end position="795"/>
    </location>
</feature>
<feature type="transmembrane region" description="Helical" evidence="19">
    <location>
        <begin position="194"/>
        <end position="212"/>
    </location>
</feature>
<dbReference type="InterPro" id="IPR011011">
    <property type="entry name" value="Znf_FYVE_PHD"/>
</dbReference>
<feature type="domain" description="FYVE-type" evidence="21">
    <location>
        <begin position="500"/>
        <end position="578"/>
    </location>
</feature>
<dbReference type="GO" id="GO:0008270">
    <property type="term" value="F:zinc ion binding"/>
    <property type="evidence" value="ECO:0007669"/>
    <property type="project" value="UniProtKB-KW"/>
</dbReference>
<evidence type="ECO:0000256" key="2">
    <source>
        <dbReference type="ARBA" id="ARBA00004170"/>
    </source>
</evidence>
<proteinExistence type="predicted"/>
<organism evidence="22 23">
    <name type="scientific">Pichia kudriavzevii</name>
    <name type="common">Yeast</name>
    <name type="synonym">Issatchenkia orientalis</name>
    <dbReference type="NCBI Taxonomy" id="4909"/>
    <lineage>
        <taxon>Eukaryota</taxon>
        <taxon>Fungi</taxon>
        <taxon>Dikarya</taxon>
        <taxon>Ascomycota</taxon>
        <taxon>Saccharomycotina</taxon>
        <taxon>Pichiomycetes</taxon>
        <taxon>Pichiales</taxon>
        <taxon>Pichiaceae</taxon>
        <taxon>Pichia</taxon>
    </lineage>
</organism>
<dbReference type="GO" id="GO:0061630">
    <property type="term" value="F:ubiquitin protein ligase activity"/>
    <property type="evidence" value="ECO:0007669"/>
    <property type="project" value="UniProtKB-EC"/>
</dbReference>
<dbReference type="EMBL" id="NHMM01000002">
    <property type="protein sequence ID" value="OUT23297.1"/>
    <property type="molecule type" value="Genomic_DNA"/>
</dbReference>
<dbReference type="PANTHER" id="PTHR46661:SF4">
    <property type="entry name" value="RING-TYPE DOMAIN-CONTAINING PROTEIN"/>
    <property type="match status" value="1"/>
</dbReference>
<feature type="transmembrane region" description="Helical" evidence="19">
    <location>
        <begin position="63"/>
        <end position="81"/>
    </location>
</feature>
<protein>
    <recommendedName>
        <fullName evidence="6">RING-type E3 ubiquitin transferase</fullName>
        <ecNumber evidence="6">2.3.2.27</ecNumber>
    </recommendedName>
</protein>
<keyword evidence="12" id="KW-0833">Ubl conjugation pathway</keyword>
<keyword evidence="16" id="KW-0449">Lipoprotein</keyword>
<evidence type="ECO:0000256" key="13">
    <source>
        <dbReference type="ARBA" id="ARBA00022833"/>
    </source>
</evidence>
<dbReference type="PROSITE" id="PS50178">
    <property type="entry name" value="ZF_FYVE"/>
    <property type="match status" value="1"/>
</dbReference>
<evidence type="ECO:0000256" key="11">
    <source>
        <dbReference type="ARBA" id="ARBA00022771"/>
    </source>
</evidence>
<evidence type="ECO:0000256" key="14">
    <source>
        <dbReference type="ARBA" id="ARBA00023136"/>
    </source>
</evidence>
<dbReference type="SUPFAM" id="SSF57850">
    <property type="entry name" value="RING/U-box"/>
    <property type="match status" value="1"/>
</dbReference>
<dbReference type="Gene3D" id="3.30.40.10">
    <property type="entry name" value="Zinc/RING finger domain, C3HC4 (zinc finger)"/>
    <property type="match status" value="2"/>
</dbReference>
<evidence type="ECO:0000256" key="4">
    <source>
        <dbReference type="ARBA" id="ARBA00004371"/>
    </source>
</evidence>
<dbReference type="InterPro" id="IPR017455">
    <property type="entry name" value="Znf_FYVE-rel"/>
</dbReference>
<reference evidence="22 23" key="1">
    <citation type="submission" date="2017-05" db="EMBL/GenBank/DDBJ databases">
        <title>The Genome Sequence of Candida krusei Ckrusei653.</title>
        <authorList>
            <person name="Cuomo C."/>
            <person name="Forche A."/>
            <person name="Young S."/>
            <person name="Abouelleil A."/>
            <person name="Cao P."/>
            <person name="Chapman S."/>
            <person name="Cusick C."/>
            <person name="Shea T."/>
            <person name="Nusbaum C."/>
            <person name="Birren B."/>
        </authorList>
    </citation>
    <scope>NUCLEOTIDE SEQUENCE [LARGE SCALE GENOMIC DNA]</scope>
    <source>
        <strain evidence="22 23">Ckrusei653</strain>
    </source>
</reference>
<keyword evidence="8" id="KW-0519">Myristate</keyword>
<evidence type="ECO:0000256" key="16">
    <source>
        <dbReference type="ARBA" id="ARBA00023288"/>
    </source>
</evidence>
<feature type="transmembrane region" description="Helical" evidence="19">
    <location>
        <begin position="293"/>
        <end position="316"/>
    </location>
</feature>
<keyword evidence="14 19" id="KW-0472">Membrane</keyword>
<dbReference type="PROSITE" id="PS50089">
    <property type="entry name" value="ZF_RING_2"/>
    <property type="match status" value="1"/>
</dbReference>
<dbReference type="InterPro" id="IPR051878">
    <property type="entry name" value="ZNRF_ubiq-protein_ligase"/>
</dbReference>
<dbReference type="PANTHER" id="PTHR46661">
    <property type="entry name" value="E3 UBIQUITIN-PROTEIN LIGASE ZNRF1-LIKE PROTEIN"/>
    <property type="match status" value="1"/>
</dbReference>
<dbReference type="GO" id="GO:0070936">
    <property type="term" value="P:protein K48-linked ubiquitination"/>
    <property type="evidence" value="ECO:0007669"/>
    <property type="project" value="TreeGrafter"/>
</dbReference>
<feature type="transmembrane region" description="Helical" evidence="19">
    <location>
        <begin position="399"/>
        <end position="421"/>
    </location>
</feature>
<evidence type="ECO:0000256" key="6">
    <source>
        <dbReference type="ARBA" id="ARBA00012483"/>
    </source>
</evidence>
<evidence type="ECO:0000256" key="7">
    <source>
        <dbReference type="ARBA" id="ARBA00022679"/>
    </source>
</evidence>
<dbReference type="SUPFAM" id="SSF57903">
    <property type="entry name" value="FYVE/PHD zinc finger"/>
    <property type="match status" value="1"/>
</dbReference>
<feature type="transmembrane region" description="Helical" evidence="19">
    <location>
        <begin position="115"/>
        <end position="137"/>
    </location>
</feature>
<dbReference type="GO" id="GO:0043161">
    <property type="term" value="P:proteasome-mediated ubiquitin-dependent protein catabolic process"/>
    <property type="evidence" value="ECO:0007669"/>
    <property type="project" value="TreeGrafter"/>
</dbReference>
<dbReference type="PROSITE" id="PS51257">
    <property type="entry name" value="PROKAR_LIPOPROTEIN"/>
    <property type="match status" value="1"/>
</dbReference>
<dbReference type="Proteomes" id="UP000195871">
    <property type="component" value="Unassembled WGS sequence"/>
</dbReference>
<comment type="caution">
    <text evidence="22">The sequence shown here is derived from an EMBL/GenBank/DDBJ whole genome shotgun (WGS) entry which is preliminary data.</text>
</comment>
<evidence type="ECO:0000256" key="19">
    <source>
        <dbReference type="SAM" id="Phobius"/>
    </source>
</evidence>
<comment type="subcellular location">
    <subcellularLocation>
        <location evidence="3">Endosome</location>
    </subcellularLocation>
    <subcellularLocation>
        <location evidence="4">Lysosome</location>
    </subcellularLocation>
    <subcellularLocation>
        <location evidence="2">Membrane</location>
        <topology evidence="2">Peripheral membrane protein</topology>
    </subcellularLocation>
</comment>
<feature type="transmembrane region" description="Helical" evidence="19">
    <location>
        <begin position="88"/>
        <end position="108"/>
    </location>
</feature>
<evidence type="ECO:0000256" key="1">
    <source>
        <dbReference type="ARBA" id="ARBA00000900"/>
    </source>
</evidence>
<keyword evidence="15" id="KW-0458">Lysosome</keyword>
<evidence type="ECO:0000256" key="8">
    <source>
        <dbReference type="ARBA" id="ARBA00022707"/>
    </source>
</evidence>
<evidence type="ECO:0000259" key="20">
    <source>
        <dbReference type="PROSITE" id="PS50089"/>
    </source>
</evidence>
<gene>
    <name evidence="22" type="ORF">CAS74_001615</name>
</gene>
<keyword evidence="19" id="KW-1133">Transmembrane helix</keyword>
<evidence type="ECO:0000313" key="22">
    <source>
        <dbReference type="EMBL" id="OUT23297.1"/>
    </source>
</evidence>
<evidence type="ECO:0000256" key="12">
    <source>
        <dbReference type="ARBA" id="ARBA00022786"/>
    </source>
</evidence>
<dbReference type="GO" id="GO:0032266">
    <property type="term" value="F:phosphatidylinositol-3-phosphate binding"/>
    <property type="evidence" value="ECO:0007669"/>
    <property type="project" value="UniProtKB-ARBA"/>
</dbReference>
<keyword evidence="13" id="KW-0862">Zinc</keyword>
<dbReference type="VEuPathDB" id="FungiDB:C5L36_0A04050"/>
<dbReference type="InterPro" id="IPR000306">
    <property type="entry name" value="Znf_FYVE"/>
</dbReference>
<evidence type="ECO:0000256" key="9">
    <source>
        <dbReference type="ARBA" id="ARBA00022723"/>
    </source>
</evidence>
<feature type="transmembrane region" description="Helical" evidence="19">
    <location>
        <begin position="20"/>
        <end position="43"/>
    </location>
</feature>
<keyword evidence="9" id="KW-0479">Metal-binding</keyword>
<dbReference type="AlphaFoldDB" id="A0A1Z8JRS0"/>
<evidence type="ECO:0000259" key="21">
    <source>
        <dbReference type="PROSITE" id="PS50178"/>
    </source>
</evidence>
<name>A0A1Z8JRS0_PICKU</name>
<dbReference type="Pfam" id="PF01363">
    <property type="entry name" value="FYVE"/>
    <property type="match status" value="1"/>
</dbReference>
<keyword evidence="7" id="KW-0808">Transferase</keyword>
<evidence type="ECO:0000256" key="17">
    <source>
        <dbReference type="PROSITE-ProRule" id="PRU00175"/>
    </source>
</evidence>
<feature type="compositionally biased region" description="Acidic residues" evidence="18">
    <location>
        <begin position="603"/>
        <end position="614"/>
    </location>
</feature>
<evidence type="ECO:0000313" key="23">
    <source>
        <dbReference type="Proteomes" id="UP000195871"/>
    </source>
</evidence>
<dbReference type="SUPFAM" id="SSF103473">
    <property type="entry name" value="MFS general substrate transporter"/>
    <property type="match status" value="1"/>
</dbReference>
<dbReference type="InterPro" id="IPR001841">
    <property type="entry name" value="Znf_RING"/>
</dbReference>
<evidence type="ECO:0000256" key="10">
    <source>
        <dbReference type="ARBA" id="ARBA00022753"/>
    </source>
</evidence>
<dbReference type="EC" id="2.3.2.27" evidence="6"/>
<evidence type="ECO:0000256" key="3">
    <source>
        <dbReference type="ARBA" id="ARBA00004177"/>
    </source>
</evidence>
<dbReference type="GO" id="GO:0005768">
    <property type="term" value="C:endosome"/>
    <property type="evidence" value="ECO:0007669"/>
    <property type="project" value="UniProtKB-SubCell"/>
</dbReference>
<comment type="catalytic activity">
    <reaction evidence="1">
        <text>S-ubiquitinyl-[E2 ubiquitin-conjugating enzyme]-L-cysteine + [acceptor protein]-L-lysine = [E2 ubiquitin-conjugating enzyme]-L-cysteine + N(6)-ubiquitinyl-[acceptor protein]-L-lysine.</text>
        <dbReference type="EC" id="2.3.2.27"/>
    </reaction>
</comment>
<sequence>MSFLEKKIRGIYDRHGEFRVYLIAFVLSILGCLSLGILTLFSIFADPLQKLLDYPQSTINKIIVIHVLGLNISTPLSGFIADAKGIWILPLFSFSGYTFSFTLLKYIIKHNLHEYYTYLCFFILGCSHVSFLFSCLLNSARSLGRYYRTLAISTPNLMISISSYIQIQIITIFYSPNYTSLQEYETNFMNLLNFFMILLTSSTILSLVGSLLTDLANKYQTVTEESPEADIDDFESFNTSPLLTGAATVLHSPGPSIIGSPMPWDVNDFIGIPLLAENDTPYQVKVNKFAKDFMMYPLLLCCLVAIGSTEFFIANLNAILNNLDAPGKLDSSLETMSIASTLTRFIIMLSTDYVCSRFKISRLTIFTLCVMSCGASHIYLSSSPIASLNFPLVVVSNSILNSTVFTLFPAILASIYGIEILGTTWAKLKVMSNAVATESTPYVGNHGDPSRSEPSMNGLVSGAVSEPGYQNLDDAITGASHWSSPVDEAGDVVTAIWEDDSQVTQCPTCKLKFNFFNRKHHCRKCGRIYCSACCGNYCTYIPGSTVVEPEEDGGNQRVTWALRHVEFRTCNVCFKEIKMLKEALGLTEAGNDSINENYNDNYNDGDGDGDGDSDGDGRGVSIIRNDGSYMRTEGNTNRELSPPERVSFDDTQTQECSSIVKTVIPCEDTIERSDSVEDINDRDRCPICGECLKDQEEAQREEHVRLCIQEQEFGSPQHHEGALKRHVNRMLISYIPKDADFAMVSVNEDNECVICLDEFHPGDKVARLECLCCFHYDCITDWTRKKGYCECPIHSLTVE</sequence>
<evidence type="ECO:0000256" key="5">
    <source>
        <dbReference type="ARBA" id="ARBA00004906"/>
    </source>
</evidence>
<dbReference type="SMART" id="SM00064">
    <property type="entry name" value="FYVE"/>
    <property type="match status" value="1"/>
</dbReference>
<feature type="region of interest" description="Disordered" evidence="18">
    <location>
        <begin position="597"/>
        <end position="652"/>
    </location>
</feature>
<dbReference type="GO" id="GO:0016020">
    <property type="term" value="C:membrane"/>
    <property type="evidence" value="ECO:0007669"/>
    <property type="project" value="UniProtKB-SubCell"/>
</dbReference>
<evidence type="ECO:0000256" key="18">
    <source>
        <dbReference type="SAM" id="MobiDB-lite"/>
    </source>
</evidence>
<dbReference type="InterPro" id="IPR013083">
    <property type="entry name" value="Znf_RING/FYVE/PHD"/>
</dbReference>
<dbReference type="CDD" id="cd16489">
    <property type="entry name" value="mRING-CH-C4HC2H_ZNRF"/>
    <property type="match status" value="1"/>
</dbReference>
<evidence type="ECO:0000256" key="15">
    <source>
        <dbReference type="ARBA" id="ARBA00023228"/>
    </source>
</evidence>
<dbReference type="Pfam" id="PF13639">
    <property type="entry name" value="zf-RING_2"/>
    <property type="match status" value="1"/>
</dbReference>
<keyword evidence="11 17" id="KW-0863">Zinc-finger</keyword>